<comment type="caution">
    <text evidence="2">The sequence shown here is derived from an EMBL/GenBank/DDBJ whole genome shotgun (WGS) entry which is preliminary data.</text>
</comment>
<gene>
    <name evidence="2" type="ORF">JK634_10670</name>
</gene>
<reference evidence="2" key="1">
    <citation type="submission" date="2021-01" db="EMBL/GenBank/DDBJ databases">
        <title>Genome public.</title>
        <authorList>
            <person name="Liu C."/>
            <person name="Sun Q."/>
        </authorList>
    </citation>
    <scope>NUCLEOTIDE SEQUENCE</scope>
    <source>
        <strain evidence="2">YIM B02565</strain>
    </source>
</reference>
<keyword evidence="3" id="KW-1185">Reference proteome</keyword>
<feature type="transmembrane region" description="Helical" evidence="1">
    <location>
        <begin position="12"/>
        <end position="29"/>
    </location>
</feature>
<evidence type="ECO:0000256" key="1">
    <source>
        <dbReference type="SAM" id="Phobius"/>
    </source>
</evidence>
<keyword evidence="1" id="KW-0812">Transmembrane</keyword>
<protein>
    <submittedName>
        <fullName evidence="2">SAF domain-containing protein</fullName>
    </submittedName>
</protein>
<name>A0A937FIV3_9CLOT</name>
<evidence type="ECO:0000313" key="3">
    <source>
        <dbReference type="Proteomes" id="UP000623681"/>
    </source>
</evidence>
<sequence length="213" mass="23172">MKLINKENFKGIFLSLIVSVIVFIGLLIGQQSILNPNGTTIAYIATSNIGKGTLITNDNIGKLFKTKKVDGELEVDNAIKSKRDLLNKIVNVQVNKGQVVSANEFIDKESVLAKIENPVEASFKATDISQVVGGTIRTGDMINISTINQVTKENENVLNNVYVNRTFSNEGKEVNRGDTTPVVAINILISKDDEAKLNKALGTGQVRVSKIDK</sequence>
<keyword evidence="1" id="KW-0472">Membrane</keyword>
<keyword evidence="1" id="KW-1133">Transmembrane helix</keyword>
<accession>A0A937FIV3</accession>
<dbReference type="Proteomes" id="UP000623681">
    <property type="component" value="Unassembled WGS sequence"/>
</dbReference>
<dbReference type="AlphaFoldDB" id="A0A937FIV3"/>
<proteinExistence type="predicted"/>
<evidence type="ECO:0000313" key="2">
    <source>
        <dbReference type="EMBL" id="MBL4932271.1"/>
    </source>
</evidence>
<dbReference type="RefSeq" id="WP_202767637.1">
    <property type="nucleotide sequence ID" value="NZ_JAESWA010000022.1"/>
</dbReference>
<organism evidence="2 3">
    <name type="scientific">Clostridium paridis</name>
    <dbReference type="NCBI Taxonomy" id="2803863"/>
    <lineage>
        <taxon>Bacteria</taxon>
        <taxon>Bacillati</taxon>
        <taxon>Bacillota</taxon>
        <taxon>Clostridia</taxon>
        <taxon>Eubacteriales</taxon>
        <taxon>Clostridiaceae</taxon>
        <taxon>Clostridium</taxon>
    </lineage>
</organism>
<dbReference type="EMBL" id="JAESWA010000022">
    <property type="protein sequence ID" value="MBL4932271.1"/>
    <property type="molecule type" value="Genomic_DNA"/>
</dbReference>